<sequence length="182" mass="20356">MSSQFENLDGPEIELMAMLQTRDWRANQQRTILSAYPNATLIWSSTRIPGPIKTGTHLTLKYQAVANGIINQYDSAVLAAASFPRDTGFEFYVVVDAPAETVKRDLVAFEQSSKFGPLCDLDVMTWVDDDLHHVSREGLGLPRRKCIVCGGDAKVCSRSRAHSLEEMQRVVDEIIAEGWRKV</sequence>
<keyword evidence="2 5" id="KW-0808">Transferase</keyword>
<keyword evidence="5" id="KW-0456">Lyase</keyword>
<dbReference type="Proteomes" id="UP001589855">
    <property type="component" value="Unassembled WGS sequence"/>
</dbReference>
<organism evidence="5 6">
    <name type="scientific">Lactiplantibacillus plajomi</name>
    <dbReference type="NCBI Taxonomy" id="1457217"/>
    <lineage>
        <taxon>Bacteria</taxon>
        <taxon>Bacillati</taxon>
        <taxon>Bacillota</taxon>
        <taxon>Bacilli</taxon>
        <taxon>Lactobacillales</taxon>
        <taxon>Lactobacillaceae</taxon>
        <taxon>Lactiplantibacillus</taxon>
    </lineage>
</organism>
<name>A0ABV6K5H6_9LACO</name>
<evidence type="ECO:0000256" key="1">
    <source>
        <dbReference type="ARBA" id="ARBA00012524"/>
    </source>
</evidence>
<evidence type="ECO:0000256" key="3">
    <source>
        <dbReference type="ARBA" id="ARBA00022695"/>
    </source>
</evidence>
<comment type="caution">
    <text evidence="5">The sequence shown here is derived from an EMBL/GenBank/DDBJ whole genome shotgun (WGS) entry which is preliminary data.</text>
</comment>
<evidence type="ECO:0000256" key="4">
    <source>
        <dbReference type="ARBA" id="ARBA00048574"/>
    </source>
</evidence>
<keyword evidence="6" id="KW-1185">Reference proteome</keyword>
<gene>
    <name evidence="5" type="primary">citX</name>
    <name evidence="5" type="ORF">ACFFGS_11340</name>
</gene>
<evidence type="ECO:0000256" key="2">
    <source>
        <dbReference type="ARBA" id="ARBA00022679"/>
    </source>
</evidence>
<comment type="catalytic activity">
    <reaction evidence="4">
        <text>apo-[citrate lyase ACP] + 2'-(5''-triphospho-alpha-D-ribosyl)-3'-dephospho-CoA = holo-[citrate lyase ACP] + diphosphate</text>
        <dbReference type="Rhea" id="RHEA:16333"/>
        <dbReference type="Rhea" id="RHEA-COMP:10157"/>
        <dbReference type="Rhea" id="RHEA-COMP:10158"/>
        <dbReference type="ChEBI" id="CHEBI:29999"/>
        <dbReference type="ChEBI" id="CHEBI:33019"/>
        <dbReference type="ChEBI" id="CHEBI:61378"/>
        <dbReference type="ChEBI" id="CHEBI:82683"/>
        <dbReference type="EC" id="2.7.7.61"/>
    </reaction>
</comment>
<dbReference type="EMBL" id="JBHLUK010000074">
    <property type="protein sequence ID" value="MFC0424718.1"/>
    <property type="molecule type" value="Genomic_DNA"/>
</dbReference>
<dbReference type="NCBIfam" id="TIGR03124">
    <property type="entry name" value="citrate_citX"/>
    <property type="match status" value="1"/>
</dbReference>
<keyword evidence="3 5" id="KW-0548">Nucleotidyltransferase</keyword>
<evidence type="ECO:0000313" key="5">
    <source>
        <dbReference type="EMBL" id="MFC0424718.1"/>
    </source>
</evidence>
<dbReference type="Pfam" id="PF03802">
    <property type="entry name" value="CitX"/>
    <property type="match status" value="1"/>
</dbReference>
<dbReference type="EC" id="2.7.7.61" evidence="1"/>
<reference evidence="5 6" key="1">
    <citation type="submission" date="2024-09" db="EMBL/GenBank/DDBJ databases">
        <authorList>
            <person name="Sun Q."/>
            <person name="Mori K."/>
        </authorList>
    </citation>
    <scope>NUCLEOTIDE SEQUENCE [LARGE SCALE GENOMIC DNA]</scope>
    <source>
        <strain evidence="5 6">TBRC 4575</strain>
    </source>
</reference>
<accession>A0ABV6K5H6</accession>
<protein>
    <recommendedName>
        <fullName evidence="1">citrate lyase holo-[acyl-carrier protein] synthase</fullName>
        <ecNumber evidence="1">2.7.7.61</ecNumber>
    </recommendedName>
</protein>
<dbReference type="RefSeq" id="WP_137644484.1">
    <property type="nucleotide sequence ID" value="NZ_BAABRM010000005.1"/>
</dbReference>
<dbReference type="NCBIfam" id="NF002383">
    <property type="entry name" value="PRK01392.1"/>
    <property type="match status" value="1"/>
</dbReference>
<evidence type="ECO:0000313" key="6">
    <source>
        <dbReference type="Proteomes" id="UP001589855"/>
    </source>
</evidence>
<proteinExistence type="predicted"/>
<dbReference type="InterPro" id="IPR005551">
    <property type="entry name" value="CitX"/>
</dbReference>
<dbReference type="GO" id="GO:0050519">
    <property type="term" value="F:holo-citrate lyase synthase activity"/>
    <property type="evidence" value="ECO:0007669"/>
    <property type="project" value="UniProtKB-EC"/>
</dbReference>
<dbReference type="GO" id="GO:0016829">
    <property type="term" value="F:lyase activity"/>
    <property type="evidence" value="ECO:0007669"/>
    <property type="project" value="UniProtKB-KW"/>
</dbReference>